<dbReference type="InterPro" id="IPR036779">
    <property type="entry name" value="LysM_dom_sf"/>
</dbReference>
<dbReference type="PROSITE" id="PS51782">
    <property type="entry name" value="LYSM"/>
    <property type="match status" value="1"/>
</dbReference>
<accession>A0A195FKZ8</accession>
<evidence type="ECO:0000313" key="3">
    <source>
        <dbReference type="EMBL" id="KYN41021.1"/>
    </source>
</evidence>
<dbReference type="STRING" id="34720.A0A195FKZ8"/>
<keyword evidence="1" id="KW-0812">Transmembrane</keyword>
<dbReference type="EMBL" id="KQ981491">
    <property type="protein sequence ID" value="KYN41021.1"/>
    <property type="molecule type" value="Genomic_DNA"/>
</dbReference>
<evidence type="ECO:0000313" key="4">
    <source>
        <dbReference type="Proteomes" id="UP000078541"/>
    </source>
</evidence>
<dbReference type="InterPro" id="IPR018392">
    <property type="entry name" value="LysM"/>
</dbReference>
<sequence>MPQKLMNSTFEEQKSVRQTIHLRGRESSPYYVFLHSDDEGSTDEDNISLQTIKRPTLCRKIQVINVQIKPEDTLQALALRYRCTICTWHKDMISELKRINKIDKENEIYAKPYIKVPVQPFSILTETSYESQGNNAVTISEQCQEEVPATTDEQLIDLSVTSTSTESSNGNTEINTIILNSVCEPLSSYNSANTPEISHTEHDALLDDVENTEIVESCETNMFKCSGDNWGLSWTQLLVFSLLLSFAGPIIYILYIAEYSAKTNITVSN</sequence>
<evidence type="ECO:0000259" key="2">
    <source>
        <dbReference type="PROSITE" id="PS51782"/>
    </source>
</evidence>
<protein>
    <submittedName>
        <fullName evidence="3">LysM and putative peptidoglycan-binding domain-containing protein 3</fullName>
    </submittedName>
</protein>
<keyword evidence="1" id="KW-1133">Transmembrane helix</keyword>
<keyword evidence="1" id="KW-0472">Membrane</keyword>
<dbReference type="AlphaFoldDB" id="A0A195FKZ8"/>
<name>A0A195FKZ8_9HYME</name>
<gene>
    <name evidence="3" type="ORF">ALC56_04614</name>
</gene>
<reference evidence="3 4" key="1">
    <citation type="submission" date="2016-03" db="EMBL/GenBank/DDBJ databases">
        <title>Trachymyrmex septentrionalis WGS genome.</title>
        <authorList>
            <person name="Nygaard S."/>
            <person name="Hu H."/>
            <person name="Boomsma J."/>
            <person name="Zhang G."/>
        </authorList>
    </citation>
    <scope>NUCLEOTIDE SEQUENCE [LARGE SCALE GENOMIC DNA]</scope>
    <source>
        <strain evidence="3">Tsep2-gDNA-1</strain>
        <tissue evidence="3">Whole body</tissue>
    </source>
</reference>
<keyword evidence="4" id="KW-1185">Reference proteome</keyword>
<dbReference type="Gene3D" id="3.10.350.10">
    <property type="entry name" value="LysM domain"/>
    <property type="match status" value="1"/>
</dbReference>
<feature type="domain" description="LysM" evidence="2">
    <location>
        <begin position="64"/>
        <end position="116"/>
    </location>
</feature>
<feature type="transmembrane region" description="Helical" evidence="1">
    <location>
        <begin position="234"/>
        <end position="255"/>
    </location>
</feature>
<organism evidence="3 4">
    <name type="scientific">Trachymyrmex septentrionalis</name>
    <dbReference type="NCBI Taxonomy" id="34720"/>
    <lineage>
        <taxon>Eukaryota</taxon>
        <taxon>Metazoa</taxon>
        <taxon>Ecdysozoa</taxon>
        <taxon>Arthropoda</taxon>
        <taxon>Hexapoda</taxon>
        <taxon>Insecta</taxon>
        <taxon>Pterygota</taxon>
        <taxon>Neoptera</taxon>
        <taxon>Endopterygota</taxon>
        <taxon>Hymenoptera</taxon>
        <taxon>Apocrita</taxon>
        <taxon>Aculeata</taxon>
        <taxon>Formicoidea</taxon>
        <taxon>Formicidae</taxon>
        <taxon>Myrmicinae</taxon>
        <taxon>Trachymyrmex</taxon>
    </lineage>
</organism>
<proteinExistence type="predicted"/>
<dbReference type="Proteomes" id="UP000078541">
    <property type="component" value="Unassembled WGS sequence"/>
</dbReference>
<evidence type="ECO:0000256" key="1">
    <source>
        <dbReference type="SAM" id="Phobius"/>
    </source>
</evidence>